<dbReference type="InterPro" id="IPR014001">
    <property type="entry name" value="Helicase_ATP-bd"/>
</dbReference>
<dbReference type="InterPro" id="IPR001650">
    <property type="entry name" value="Helicase_C-like"/>
</dbReference>
<evidence type="ECO:0000259" key="10">
    <source>
        <dbReference type="PROSITE" id="PS51194"/>
    </source>
</evidence>
<reference evidence="11" key="1">
    <citation type="journal article" date="2015" name="PLoS ONE">
        <title>Comprehensive Evaluation of Toxoplasma gondii VEG and Neospora caninum LIV Genomes with Tachyzoite Stage Transcriptome and Proteome Defines Novel Transcript Features.</title>
        <authorList>
            <person name="Ramaprasad A."/>
            <person name="Mourier T."/>
            <person name="Naeem R."/>
            <person name="Malas T.B."/>
            <person name="Moussa E."/>
            <person name="Panigrahi A."/>
            <person name="Vermont S.J."/>
            <person name="Otto T.D."/>
            <person name="Wastling J."/>
            <person name="Pain A."/>
        </authorList>
    </citation>
    <scope>NUCLEOTIDE SEQUENCE</scope>
    <source>
        <strain evidence="11">Liverpool</strain>
    </source>
</reference>
<keyword evidence="2" id="KW-0227">DNA damage</keyword>
<name>A0A0F7U3W8_NEOCL</name>
<dbReference type="Gene3D" id="3.40.50.300">
    <property type="entry name" value="P-loop containing nucleotide triphosphate hydrolases"/>
    <property type="match status" value="3"/>
</dbReference>
<dbReference type="GO" id="GO:0006281">
    <property type="term" value="P:DNA repair"/>
    <property type="evidence" value="ECO:0007669"/>
    <property type="project" value="UniProtKB-KW"/>
</dbReference>
<sequence length="2063" mass="225118">MAVNFFLSDTSLWRSTGRSFSQGFLLAAVVFLSLVPPLQADSLLLSVFWPRSHAVASRSGSPALSSSTASFERNARLHSLPHSSSEGRRKPPGSNLPFLFRRRPPCPDLPTPKIDAGRERRGSSSAVGWVATPTSFPCLPFVSWMSVLLSSRPRHPNRSSFSPPSSSFSSGVTVAPAGPTRHSRTRAFCVAGVLHSIEPSPLSSSRSLSPPIFFPNRLRSRPGSTLRPSLPPVHALCPLLSASSGVALSRAVEEAPKAAFCHCEGNSVPLSQGSISSPFGPSGVAETLSSGSARSSASARLASVSPSSSLSSFPSSSDSPSFPRPSAQQGAARELECAVPSAALTGPEDFEARRGGELGTARKAGLPPLDWRRGCGVPPRKRGKHWLENAGNWAESLAAPSGFSAPSPLPSQHQTRLSSLASRSLSSLRGISQVRSKALEELANLRSCFDLLLFLPLQYAQLQTRTAVPRGSLNFSHENREAGTPPAVRRKERDEELDGSTGHGDNSAQTTRQGKPVRFSLHASQDPCRRSDAITARDGQAEASDDNSSLWTLPSGDRFDETPGVEALPALGPSVRDFPRTAVDEGDDASLKQGLIPEPFRPPLSPSRCHREGEGAVLEPQEPAVSTPPSSFPGEQRRQEDGGEPGCRDAGWRATRDKPAENLTENEKEQNTPTSLLEEQQRELRQQLEKSLSRYLALQEDAEAGGSSPLGRGRKRRQKGAAAEQARDEADFAARDVAFVGCIEKIGHCKLRSVRRGKPLMISTAVVRDVFFTPFLSIQNEENMKESGHEGPGHEPEDKTQEAQRSARAFLSRGTGDAEAAKTKRRKKTKGEQQEQRPTGERRREDQEGLIHVTWFDKFLQLVKLKRRHVVCLVGKAVRAKTGRMKMQNPRVHFLAPSEEAFLAAAAKEGLPAFLGAPGLAGAEQNAIRHSGDEDACKRDERLTNERGAESASPFNMRSASASRGQPSVDHSSPVSSFSSASPSSSTLSLPREDSPPHPTCVWGATEDQAFSLPTGSAPQGTPGAPTGVRFLPTEESIEERGNSADDKGCVWNPGAGCDDRRVRSAGPEMKTQTNPDTYHLHKLMPIYPSISGVPAKVLRAGIETLLRENSFAEVVPEFLRRKRGIERLDATLRALHYPQTPADIRKAKRDFFYSTMLWLQLAKKLRTREVESQFRGYASRAGEEILRAFYASLEFPLTPSQLQAIEEIRADMESPRPMRRLLQGDVGSGKTAVAAVALLLSASAGHQAALLAPTAALARQHQINLQKFLGPLGFHVHLLVSDAPDKDATIRLINTGNAEITVGTHALLQDYVLFPRLGLVVIDEQHKFGVNQRWKLLLKRRRRGAAGGGGNLECLELERTEAAAAAREAGEEQRKWKPSAAADGEPRNGGHREAPQEWENASSTEEQAHAIAEVERDQRTADATWSGGEGQEAAEGEETHDFEKDGKRRLEHEGSDVPGAEEGGRMADVLLMTATPIPRTQVLLRYGDLKLSKLLAAEIRYSPGPEKRAGEGKLEGDTAHAAFRGTPCRQVGDRGRAKRSGAEPLRRAVATYLIDKRSEGEVGEMMKIIQDEISKTRQVFWICPLVDGERRREKAGRGRKRRSLGSQETGDGQTAENEARRNTRDEEEAGRDGGGVERGDRKDQSDGETGNKPELVQGQGSCKESAAVQRFEELRKLLPEIRIRLLHGRMRAEEKEEVLSELRGGTVDLLVATTVVEVGIDIPNASVIVIDSAERFGLTQLHQLRGRVGRDARHPSFCFIILDPLNKNLDEKAMHRFAAIAATTDGFQLAETDAQLRGGGTLFGQQQHGQSDLWMIRGLKRSEQARLLEEATEDADHIVKLLDDDATNSRCAVGQGVGRKHVVYSSEGAGERHHFRFVHGTSQSLEANKTDRKRSTNVFRGKREGNEDAPVASLGVIPRKPDKVETSSNPHCFFNPSVKDANKTGRLLEDTTVKCENEKGNAGDSSSSEHAAAYQEEKEERGILHGNGYNPSEKHEWGHSFNQSTTGKNPESGSLEFNLWREAKGGEEKSFSAEANIREARQLVEEVRLLIPPNKIDWLFRV</sequence>
<feature type="region of interest" description="Disordered" evidence="8">
    <location>
        <begin position="784"/>
        <end position="845"/>
    </location>
</feature>
<feature type="compositionally biased region" description="Basic and acidic residues" evidence="8">
    <location>
        <begin position="1618"/>
        <end position="1652"/>
    </location>
</feature>
<dbReference type="GO" id="GO:0005524">
    <property type="term" value="F:ATP binding"/>
    <property type="evidence" value="ECO:0007669"/>
    <property type="project" value="UniProtKB-KW"/>
</dbReference>
<dbReference type="GO" id="GO:0003678">
    <property type="term" value="F:DNA helicase activity"/>
    <property type="evidence" value="ECO:0007669"/>
    <property type="project" value="TreeGrafter"/>
</dbReference>
<proteinExistence type="predicted"/>
<feature type="compositionally biased region" description="Polar residues" evidence="8">
    <location>
        <begin position="503"/>
        <end position="513"/>
    </location>
</feature>
<dbReference type="InterPro" id="IPR027417">
    <property type="entry name" value="P-loop_NTPase"/>
</dbReference>
<feature type="compositionally biased region" description="Basic and acidic residues" evidence="8">
    <location>
        <begin position="830"/>
        <end position="845"/>
    </location>
</feature>
<evidence type="ECO:0000256" key="3">
    <source>
        <dbReference type="ARBA" id="ARBA00022801"/>
    </source>
</evidence>
<keyword evidence="1" id="KW-0547">Nucleotide-binding</keyword>
<dbReference type="InterPro" id="IPR047112">
    <property type="entry name" value="RecG/Mfd"/>
</dbReference>
<feature type="region of interest" description="Disordered" evidence="8">
    <location>
        <begin position="701"/>
        <end position="728"/>
    </location>
</feature>
<dbReference type="SUPFAM" id="SSF52540">
    <property type="entry name" value="P-loop containing nucleoside triphosphate hydrolases"/>
    <property type="match status" value="2"/>
</dbReference>
<evidence type="ECO:0000256" key="8">
    <source>
        <dbReference type="SAM" id="MobiDB-lite"/>
    </source>
</evidence>
<evidence type="ECO:0000256" key="7">
    <source>
        <dbReference type="ARBA" id="ARBA00023204"/>
    </source>
</evidence>
<keyword evidence="5" id="KW-0067">ATP-binding</keyword>
<evidence type="ECO:0000256" key="1">
    <source>
        <dbReference type="ARBA" id="ARBA00022741"/>
    </source>
</evidence>
<evidence type="ECO:0000256" key="6">
    <source>
        <dbReference type="ARBA" id="ARBA00023125"/>
    </source>
</evidence>
<evidence type="ECO:0000259" key="9">
    <source>
        <dbReference type="PROSITE" id="PS51192"/>
    </source>
</evidence>
<accession>A0A0F7U3W8</accession>
<feature type="region of interest" description="Disordered" evidence="8">
    <location>
        <begin position="473"/>
        <end position="677"/>
    </location>
</feature>
<feature type="compositionally biased region" description="Basic and acidic residues" evidence="8">
    <location>
        <begin position="784"/>
        <end position="802"/>
    </location>
</feature>
<organism evidence="11">
    <name type="scientific">Neospora caninum (strain Liverpool)</name>
    <dbReference type="NCBI Taxonomy" id="572307"/>
    <lineage>
        <taxon>Eukaryota</taxon>
        <taxon>Sar</taxon>
        <taxon>Alveolata</taxon>
        <taxon>Apicomplexa</taxon>
        <taxon>Conoidasida</taxon>
        <taxon>Coccidia</taxon>
        <taxon>Eucoccidiorida</taxon>
        <taxon>Eimeriorina</taxon>
        <taxon>Sarcocystidae</taxon>
        <taxon>Neospora</taxon>
    </lineage>
</organism>
<keyword evidence="6" id="KW-0238">DNA-binding</keyword>
<feature type="compositionally biased region" description="Basic and acidic residues" evidence="8">
    <location>
        <begin position="930"/>
        <end position="949"/>
    </location>
</feature>
<feature type="compositionally biased region" description="Basic and acidic residues" evidence="8">
    <location>
        <begin position="1385"/>
        <end position="1396"/>
    </location>
</feature>
<dbReference type="GO" id="GO:0003677">
    <property type="term" value="F:DNA binding"/>
    <property type="evidence" value="ECO:0007669"/>
    <property type="project" value="UniProtKB-KW"/>
</dbReference>
<evidence type="ECO:0000256" key="2">
    <source>
        <dbReference type="ARBA" id="ARBA00022763"/>
    </source>
</evidence>
<dbReference type="PANTHER" id="PTHR47964:SF1">
    <property type="entry name" value="ATP-DEPENDENT DNA HELICASE HOMOLOG RECG, CHLOROPLASTIC"/>
    <property type="match status" value="1"/>
</dbReference>
<dbReference type="PANTHER" id="PTHR47964">
    <property type="entry name" value="ATP-DEPENDENT DNA HELICASE HOMOLOG RECG, CHLOROPLASTIC"/>
    <property type="match status" value="1"/>
</dbReference>
<feature type="compositionally biased region" description="Low complexity" evidence="8">
    <location>
        <begin position="305"/>
        <end position="327"/>
    </location>
</feature>
<feature type="region of interest" description="Disordered" evidence="8">
    <location>
        <begin position="1884"/>
        <end position="1914"/>
    </location>
</feature>
<feature type="region of interest" description="Disordered" evidence="8">
    <location>
        <begin position="1593"/>
        <end position="1663"/>
    </location>
</feature>
<feature type="compositionally biased region" description="Basic and acidic residues" evidence="8">
    <location>
        <begin position="635"/>
        <end position="670"/>
    </location>
</feature>
<evidence type="ECO:0000313" key="11">
    <source>
        <dbReference type="EMBL" id="CEL64439.1"/>
    </source>
</evidence>
<keyword evidence="7" id="KW-0234">DNA repair</keyword>
<gene>
    <name evidence="11" type="ORF">BN1204_003350</name>
</gene>
<feature type="region of interest" description="Disordered" evidence="8">
    <location>
        <begin position="1958"/>
        <end position="1993"/>
    </location>
</feature>
<feature type="compositionally biased region" description="Low complexity" evidence="8">
    <location>
        <begin position="967"/>
        <end position="990"/>
    </location>
</feature>
<feature type="domain" description="Helicase C-terminal" evidence="10">
    <location>
        <begin position="1642"/>
        <end position="1801"/>
    </location>
</feature>
<feature type="region of interest" description="Disordered" evidence="8">
    <location>
        <begin position="305"/>
        <end position="365"/>
    </location>
</feature>
<feature type="compositionally biased region" description="Basic and acidic residues" evidence="8">
    <location>
        <begin position="1438"/>
        <end position="1456"/>
    </location>
</feature>
<dbReference type="SMART" id="SM00490">
    <property type="entry name" value="HELICc"/>
    <property type="match status" value="1"/>
</dbReference>
<evidence type="ECO:0000256" key="5">
    <source>
        <dbReference type="ARBA" id="ARBA00022840"/>
    </source>
</evidence>
<evidence type="ECO:0000256" key="4">
    <source>
        <dbReference type="ARBA" id="ARBA00022806"/>
    </source>
</evidence>
<feature type="compositionally biased region" description="Polar residues" evidence="8">
    <location>
        <begin position="1605"/>
        <end position="1617"/>
    </location>
</feature>
<dbReference type="Pfam" id="PF00271">
    <property type="entry name" value="Helicase_C"/>
    <property type="match status" value="1"/>
</dbReference>
<dbReference type="InterPro" id="IPR011545">
    <property type="entry name" value="DEAD/DEAH_box_helicase_dom"/>
</dbReference>
<feature type="compositionally biased region" description="Polar residues" evidence="8">
    <location>
        <begin position="953"/>
        <end position="966"/>
    </location>
</feature>
<feature type="region of interest" description="Disordered" evidence="8">
    <location>
        <begin position="1366"/>
        <end position="1463"/>
    </location>
</feature>
<feature type="domain" description="Helicase ATP-binding" evidence="9">
    <location>
        <begin position="1212"/>
        <end position="1495"/>
    </location>
</feature>
<feature type="region of interest" description="Disordered" evidence="8">
    <location>
        <begin position="79"/>
        <end position="120"/>
    </location>
</feature>
<dbReference type="PROSITE" id="PS51192">
    <property type="entry name" value="HELICASE_ATP_BIND_1"/>
    <property type="match status" value="1"/>
</dbReference>
<feature type="compositionally biased region" description="Basic and acidic residues" evidence="8">
    <location>
        <begin position="1407"/>
        <end position="1421"/>
    </location>
</feature>
<dbReference type="EMBL" id="LN714475">
    <property type="protein sequence ID" value="CEL64439.1"/>
    <property type="molecule type" value="Genomic_DNA"/>
</dbReference>
<feature type="compositionally biased region" description="Low complexity" evidence="8">
    <location>
        <begin position="158"/>
        <end position="170"/>
    </location>
</feature>
<feature type="region of interest" description="Disordered" evidence="8">
    <location>
        <begin position="155"/>
        <end position="180"/>
    </location>
</feature>
<dbReference type="GO" id="GO:0016787">
    <property type="term" value="F:hydrolase activity"/>
    <property type="evidence" value="ECO:0007669"/>
    <property type="project" value="UniProtKB-KW"/>
</dbReference>
<dbReference type="SMART" id="SM00487">
    <property type="entry name" value="DEXDc"/>
    <property type="match status" value="1"/>
</dbReference>
<keyword evidence="4 11" id="KW-0347">Helicase</keyword>
<feature type="region of interest" description="Disordered" evidence="8">
    <location>
        <begin position="925"/>
        <end position="1004"/>
    </location>
</feature>
<dbReference type="Pfam" id="PF00270">
    <property type="entry name" value="DEAD"/>
    <property type="match status" value="1"/>
</dbReference>
<protein>
    <submittedName>
        <fullName evidence="11">ATP-dependent DNA helicase, putative</fullName>
    </submittedName>
</protein>
<dbReference type="PROSITE" id="PS51194">
    <property type="entry name" value="HELICASE_CTER"/>
    <property type="match status" value="1"/>
</dbReference>
<keyword evidence="3" id="KW-0378">Hydrolase</keyword>